<feature type="domain" description="4Fe-4S ferredoxin-type" evidence="9">
    <location>
        <begin position="34"/>
        <end position="64"/>
    </location>
</feature>
<dbReference type="InterPro" id="IPR000415">
    <property type="entry name" value="Nitroreductase-like"/>
</dbReference>
<gene>
    <name evidence="10" type="ORF">DSCO28_30880</name>
</gene>
<dbReference type="InterPro" id="IPR017896">
    <property type="entry name" value="4Fe4S_Fe-S-bd"/>
</dbReference>
<dbReference type="PANTHER" id="PTHR43673:SF2">
    <property type="entry name" value="NITROREDUCTASE"/>
    <property type="match status" value="1"/>
</dbReference>
<dbReference type="RefSeq" id="WP_162459123.1">
    <property type="nucleotide sequence ID" value="NZ_AP021876.1"/>
</dbReference>
<proteinExistence type="inferred from homology"/>
<keyword evidence="4" id="KW-0288">FMN</keyword>
<evidence type="ECO:0000313" key="10">
    <source>
        <dbReference type="EMBL" id="BBO82522.1"/>
    </source>
</evidence>
<evidence type="ECO:0000256" key="8">
    <source>
        <dbReference type="ARBA" id="ARBA00023014"/>
    </source>
</evidence>
<evidence type="ECO:0000313" key="11">
    <source>
        <dbReference type="Proteomes" id="UP000425960"/>
    </source>
</evidence>
<dbReference type="SUPFAM" id="SSF55469">
    <property type="entry name" value="FMN-dependent nitroreductase-like"/>
    <property type="match status" value="1"/>
</dbReference>
<evidence type="ECO:0000256" key="2">
    <source>
        <dbReference type="ARBA" id="ARBA00007118"/>
    </source>
</evidence>
<dbReference type="AlphaFoldDB" id="A0A5K7ZK28"/>
<keyword evidence="7" id="KW-0408">Iron</keyword>
<dbReference type="PANTHER" id="PTHR43673">
    <property type="entry name" value="NAD(P)H NITROREDUCTASE YDGI-RELATED"/>
    <property type="match status" value="1"/>
</dbReference>
<dbReference type="SUPFAM" id="SSF54862">
    <property type="entry name" value="4Fe-4S ferredoxins"/>
    <property type="match status" value="1"/>
</dbReference>
<dbReference type="InterPro" id="IPR017900">
    <property type="entry name" value="4Fe4S_Fe_S_CS"/>
</dbReference>
<evidence type="ECO:0000256" key="6">
    <source>
        <dbReference type="ARBA" id="ARBA00023002"/>
    </source>
</evidence>
<dbReference type="GO" id="GO:0016491">
    <property type="term" value="F:oxidoreductase activity"/>
    <property type="evidence" value="ECO:0007669"/>
    <property type="project" value="UniProtKB-KW"/>
</dbReference>
<evidence type="ECO:0000256" key="5">
    <source>
        <dbReference type="ARBA" id="ARBA00022723"/>
    </source>
</evidence>
<dbReference type="InterPro" id="IPR029479">
    <property type="entry name" value="Nitroreductase"/>
</dbReference>
<evidence type="ECO:0000259" key="9">
    <source>
        <dbReference type="PROSITE" id="PS51379"/>
    </source>
</evidence>
<organism evidence="10 11">
    <name type="scientific">Desulfosarcina ovata subsp. sediminis</name>
    <dbReference type="NCBI Taxonomy" id="885957"/>
    <lineage>
        <taxon>Bacteria</taxon>
        <taxon>Pseudomonadati</taxon>
        <taxon>Thermodesulfobacteriota</taxon>
        <taxon>Desulfobacteria</taxon>
        <taxon>Desulfobacterales</taxon>
        <taxon>Desulfosarcinaceae</taxon>
        <taxon>Desulfosarcina</taxon>
    </lineage>
</organism>
<evidence type="ECO:0000256" key="1">
    <source>
        <dbReference type="ARBA" id="ARBA00001917"/>
    </source>
</evidence>
<dbReference type="Pfam" id="PF13237">
    <property type="entry name" value="Fer4_10"/>
    <property type="match status" value="1"/>
</dbReference>
<dbReference type="GO" id="GO:0046872">
    <property type="term" value="F:metal ion binding"/>
    <property type="evidence" value="ECO:0007669"/>
    <property type="project" value="UniProtKB-KW"/>
</dbReference>
<dbReference type="Proteomes" id="UP000425960">
    <property type="component" value="Chromosome"/>
</dbReference>
<dbReference type="Gene3D" id="3.40.109.10">
    <property type="entry name" value="NADH Oxidase"/>
    <property type="match status" value="1"/>
</dbReference>
<dbReference type="CDD" id="cd02143">
    <property type="entry name" value="nitroreductase_FeS-like"/>
    <property type="match status" value="1"/>
</dbReference>
<comment type="cofactor">
    <cofactor evidence="1">
        <name>FMN</name>
        <dbReference type="ChEBI" id="CHEBI:58210"/>
    </cofactor>
</comment>
<dbReference type="GO" id="GO:0051536">
    <property type="term" value="F:iron-sulfur cluster binding"/>
    <property type="evidence" value="ECO:0007669"/>
    <property type="project" value="UniProtKB-KW"/>
</dbReference>
<name>A0A5K7ZK28_9BACT</name>
<keyword evidence="8" id="KW-0411">Iron-sulfur</keyword>
<sequence length="272" mass="29652">MTLLNVDTEKCKQDGLCAGDCPAGVIYFKPGQYPELKRGAEAMCLRCGHCVAICPHGAMDHAEVALADCPPIDPALAITKDQAVQFLRSRRSVRRFKADPVEKADLQRLIEIGRYAPTASNAQVLRWLVINDKGRLDTIAGKVIDWMRGLVAGSGEGLLPYMPAVVNAWDKGFNSIFQTASCLVVAMAPAGSRNGMVDLTLALSYLELAAPQFGMGTCWAGILQHAMESSPAIKAEVGIPADVPYHYPMMIGYSKVRYYRLPERKPPVITWA</sequence>
<evidence type="ECO:0000256" key="4">
    <source>
        <dbReference type="ARBA" id="ARBA00022643"/>
    </source>
</evidence>
<comment type="similarity">
    <text evidence="2">Belongs to the nitroreductase family.</text>
</comment>
<dbReference type="PROSITE" id="PS00198">
    <property type="entry name" value="4FE4S_FER_1"/>
    <property type="match status" value="1"/>
</dbReference>
<evidence type="ECO:0000256" key="7">
    <source>
        <dbReference type="ARBA" id="ARBA00023004"/>
    </source>
</evidence>
<keyword evidence="6" id="KW-0560">Oxidoreductase</keyword>
<evidence type="ECO:0000256" key="3">
    <source>
        <dbReference type="ARBA" id="ARBA00022630"/>
    </source>
</evidence>
<dbReference type="Gene3D" id="3.30.70.20">
    <property type="match status" value="1"/>
</dbReference>
<keyword evidence="5" id="KW-0479">Metal-binding</keyword>
<dbReference type="EMBL" id="AP021876">
    <property type="protein sequence ID" value="BBO82522.1"/>
    <property type="molecule type" value="Genomic_DNA"/>
</dbReference>
<protein>
    <submittedName>
        <fullName evidence="10">Nitroreductase</fullName>
    </submittedName>
</protein>
<accession>A0A5K7ZK28</accession>
<dbReference type="Pfam" id="PF00881">
    <property type="entry name" value="Nitroreductase"/>
    <property type="match status" value="1"/>
</dbReference>
<dbReference type="KEGG" id="dov:DSCO28_30880"/>
<feature type="domain" description="4Fe-4S ferredoxin-type" evidence="9">
    <location>
        <begin position="2"/>
        <end position="31"/>
    </location>
</feature>
<reference evidence="10 11" key="1">
    <citation type="submission" date="2019-11" db="EMBL/GenBank/DDBJ databases">
        <title>Comparative genomics of hydrocarbon-degrading Desulfosarcina strains.</title>
        <authorList>
            <person name="Watanabe M."/>
            <person name="Kojima H."/>
            <person name="Fukui M."/>
        </authorList>
    </citation>
    <scope>NUCLEOTIDE SEQUENCE [LARGE SCALE GENOMIC DNA]</scope>
    <source>
        <strain evidence="10 11">28bB2T</strain>
    </source>
</reference>
<keyword evidence="3" id="KW-0285">Flavoprotein</keyword>
<dbReference type="PROSITE" id="PS51379">
    <property type="entry name" value="4FE4S_FER_2"/>
    <property type="match status" value="2"/>
</dbReference>